<evidence type="ECO:0000313" key="2">
    <source>
        <dbReference type="Proteomes" id="UP001140949"/>
    </source>
</evidence>
<sequence length="21" mass="2210">MMAASASLTPRRSAAIVLILH</sequence>
<comment type="caution">
    <text evidence="1">The sequence shown here is derived from an EMBL/GenBank/DDBJ whole genome shotgun (WGS) entry which is preliminary data.</text>
</comment>
<proteinExistence type="predicted"/>
<keyword evidence="2" id="KW-1185">Reference proteome</keyword>
<organism evidence="1 2">
    <name type="scientific">Iris pallida</name>
    <name type="common">Sweet iris</name>
    <dbReference type="NCBI Taxonomy" id="29817"/>
    <lineage>
        <taxon>Eukaryota</taxon>
        <taxon>Viridiplantae</taxon>
        <taxon>Streptophyta</taxon>
        <taxon>Embryophyta</taxon>
        <taxon>Tracheophyta</taxon>
        <taxon>Spermatophyta</taxon>
        <taxon>Magnoliopsida</taxon>
        <taxon>Liliopsida</taxon>
        <taxon>Asparagales</taxon>
        <taxon>Iridaceae</taxon>
        <taxon>Iridoideae</taxon>
        <taxon>Irideae</taxon>
        <taxon>Iris</taxon>
    </lineage>
</organism>
<dbReference type="EMBL" id="JANAVB010022397">
    <property type="protein sequence ID" value="KAJ6824257.1"/>
    <property type="molecule type" value="Genomic_DNA"/>
</dbReference>
<accession>A0AAX6G7D7</accession>
<protein>
    <submittedName>
        <fullName evidence="1">Uncharacterized protein</fullName>
    </submittedName>
</protein>
<reference evidence="1" key="1">
    <citation type="journal article" date="2023" name="GigaByte">
        <title>Genome assembly of the bearded iris, Iris pallida Lam.</title>
        <authorList>
            <person name="Bruccoleri R.E."/>
            <person name="Oakeley E.J."/>
            <person name="Faust A.M.E."/>
            <person name="Altorfer M."/>
            <person name="Dessus-Babus S."/>
            <person name="Burckhardt D."/>
            <person name="Oertli M."/>
            <person name="Naumann U."/>
            <person name="Petersen F."/>
            <person name="Wong J."/>
        </authorList>
    </citation>
    <scope>NUCLEOTIDE SEQUENCE</scope>
    <source>
        <strain evidence="1">GSM-AAB239-AS_SAM_17_03QT</strain>
    </source>
</reference>
<evidence type="ECO:0000313" key="1">
    <source>
        <dbReference type="EMBL" id="KAJ6824257.1"/>
    </source>
</evidence>
<gene>
    <name evidence="1" type="ORF">M6B38_103080</name>
</gene>
<dbReference type="Proteomes" id="UP001140949">
    <property type="component" value="Unassembled WGS sequence"/>
</dbReference>
<dbReference type="AlphaFoldDB" id="A0AAX6G7D7"/>
<reference evidence="1" key="2">
    <citation type="submission" date="2023-04" db="EMBL/GenBank/DDBJ databases">
        <authorList>
            <person name="Bruccoleri R.E."/>
            <person name="Oakeley E.J."/>
            <person name="Faust A.-M."/>
            <person name="Dessus-Babus S."/>
            <person name="Altorfer M."/>
            <person name="Burckhardt D."/>
            <person name="Oertli M."/>
            <person name="Naumann U."/>
            <person name="Petersen F."/>
            <person name="Wong J."/>
        </authorList>
    </citation>
    <scope>NUCLEOTIDE SEQUENCE</scope>
    <source>
        <strain evidence="1">GSM-AAB239-AS_SAM_17_03QT</strain>
        <tissue evidence="1">Leaf</tissue>
    </source>
</reference>
<name>A0AAX6G7D7_IRIPA</name>